<accession>A0AAV5QQA1</accession>
<evidence type="ECO:0000256" key="1">
    <source>
        <dbReference type="SAM" id="MobiDB-lite"/>
    </source>
</evidence>
<dbReference type="RefSeq" id="XP_064853920.1">
    <property type="nucleotide sequence ID" value="XM_064997848.1"/>
</dbReference>
<feature type="compositionally biased region" description="Basic residues" evidence="1">
    <location>
        <begin position="1"/>
        <end position="10"/>
    </location>
</feature>
<evidence type="ECO:0000313" key="3">
    <source>
        <dbReference type="Proteomes" id="UP001360560"/>
    </source>
</evidence>
<dbReference type="Proteomes" id="UP001360560">
    <property type="component" value="Unassembled WGS sequence"/>
</dbReference>
<feature type="compositionally biased region" description="Polar residues" evidence="1">
    <location>
        <begin position="22"/>
        <end position="33"/>
    </location>
</feature>
<feature type="region of interest" description="Disordered" evidence="1">
    <location>
        <begin position="1"/>
        <end position="76"/>
    </location>
</feature>
<dbReference type="GeneID" id="90074899"/>
<protein>
    <submittedName>
        <fullName evidence="2">Uncharacterized protein</fullName>
    </submittedName>
</protein>
<dbReference type="EMBL" id="BTFZ01000011">
    <property type="protein sequence ID" value="GMM36924.1"/>
    <property type="molecule type" value="Genomic_DNA"/>
</dbReference>
<reference evidence="2 3" key="1">
    <citation type="journal article" date="2023" name="Elife">
        <title>Identification of key yeast species and microbe-microbe interactions impacting larval growth of Drosophila in the wild.</title>
        <authorList>
            <person name="Mure A."/>
            <person name="Sugiura Y."/>
            <person name="Maeda R."/>
            <person name="Honda K."/>
            <person name="Sakurai N."/>
            <person name="Takahashi Y."/>
            <person name="Watada M."/>
            <person name="Katoh T."/>
            <person name="Gotoh A."/>
            <person name="Gotoh Y."/>
            <person name="Taniguchi I."/>
            <person name="Nakamura K."/>
            <person name="Hayashi T."/>
            <person name="Katayama T."/>
            <person name="Uemura T."/>
            <person name="Hattori Y."/>
        </authorList>
    </citation>
    <scope>NUCLEOTIDE SEQUENCE [LARGE SCALE GENOMIC DNA]</scope>
    <source>
        <strain evidence="2 3">SC-9</strain>
    </source>
</reference>
<gene>
    <name evidence="2" type="ORF">DASC09_042490</name>
</gene>
<keyword evidence="3" id="KW-1185">Reference proteome</keyword>
<proteinExistence type="predicted"/>
<comment type="caution">
    <text evidence="2">The sequence shown here is derived from an EMBL/GenBank/DDBJ whole genome shotgun (WGS) entry which is preliminary data.</text>
</comment>
<evidence type="ECO:0000313" key="2">
    <source>
        <dbReference type="EMBL" id="GMM36924.1"/>
    </source>
</evidence>
<name>A0AAV5QQA1_9ASCO</name>
<organism evidence="2 3">
    <name type="scientific">Saccharomycopsis crataegensis</name>
    <dbReference type="NCBI Taxonomy" id="43959"/>
    <lineage>
        <taxon>Eukaryota</taxon>
        <taxon>Fungi</taxon>
        <taxon>Dikarya</taxon>
        <taxon>Ascomycota</taxon>
        <taxon>Saccharomycotina</taxon>
        <taxon>Saccharomycetes</taxon>
        <taxon>Saccharomycopsidaceae</taxon>
        <taxon>Saccharomycopsis</taxon>
    </lineage>
</organism>
<dbReference type="AlphaFoldDB" id="A0AAV5QQA1"/>
<sequence length="709" mass="81556">MRFHGRKKKPSTSPSRVVENPTPLQGSSRQPSPTRKPPVNEPIDRLSAQDGPYLRHPNGATTPSPTRRSPSPRKIPPVPIEQQILAEIEVAEPLKNIHYRSPTLTQFTSNKFKKKLVKELVNEPIEDDEEEEGHQVKGSAAHDDVSSYGLKCFRDENPNFRFISQEKLESLKLFPVEHYPSMSAVPTRFSHLNVSKVAITNVTEVGEFDYLFDNRKTKQHMASKKPLERPHSVASFSSLESGSKLKKFSTKAKRFSQIADQKLTEKAQRRFGNHMNNHHHLRPELSSMPTNNSLYLTDTNSSVSDLAKISQLNTQLLTQQQNSQFFIKYHVFLFDSTRMILSTNPDRKHVYCKYAPGFTVNIQHPRLSHDQLMAIHQGGTPWKKSDEGFRLVLKVDGDEDSNKPMIVVTKKSKLKGNGYVVWLLRRTILNENKEVEIQEEHELNEYWQREMVESPFYDAFQNSELRNAVRRADTKKIMNRYEINDFNELKWIIGSIPKVKSSNFSKFKNYSKDLLTEGAIDSKVDGSKISHKYDVFFFTQNNTIKNLNVTLPETTGNNKYGVMENKVLAMFRPHETKARKRLVKDLKRFKNKTSDKFYINNSKSSYDYNPMNPESIEDDFNNDDASSMNTQLPGYEESKREIFYQPGDGIVMKNTPDDSPSNLKMGWLTIYNESCLATPGMFELVLGLTLAVGYERVINMQNERSEEIH</sequence>